<gene>
    <name evidence="4" type="ORF">BASA50_003041</name>
</gene>
<evidence type="ECO:0000259" key="3">
    <source>
        <dbReference type="Pfam" id="PF25462"/>
    </source>
</evidence>
<dbReference type="Pfam" id="PF13519">
    <property type="entry name" value="VWA_2"/>
    <property type="match status" value="1"/>
</dbReference>
<accession>A0ABQ8FJQ2</accession>
<keyword evidence="5" id="KW-1185">Reference proteome</keyword>
<dbReference type="EMBL" id="JAFCIX010000065">
    <property type="protein sequence ID" value="KAH6599446.1"/>
    <property type="molecule type" value="Genomic_DNA"/>
</dbReference>
<evidence type="ECO:0000256" key="1">
    <source>
        <dbReference type="SAM" id="MobiDB-lite"/>
    </source>
</evidence>
<evidence type="ECO:0008006" key="6">
    <source>
        <dbReference type="Google" id="ProtNLM"/>
    </source>
</evidence>
<sequence length="1120" mass="123798">MIYVFLVDTSVSMNSLFSDKLSVLEVAKAGIENFFKWELRKPQRKSNKYMLVTYQEVPGCFKSILTEDEKVLLEASRSLKATDMTSAGPAMASIFDYLAAYRMRNRIDPPGVGRYLGGHEATLIFWFTDGFGFNSAAGVEDTINIPGSKLSGLDYAIEPFRWEQRLYTIGLMPESAPVNPHLTAMSDVMGGKFWKISSARHLTKCMENCLGARQRNAQNQDIPPAHPISHIEGVSMIATSHPGNPGPKFTPEMMFIYANATATKYFPIPESYWPDSIVGKEGLRLPRRKAHPTIMVLQRDEHHSIYEGFPVDRFSMEQTGVTQRLLKRRSGTCWPLFVENSHHQPGPGFPFGFLKVSGAGNTVNIYILPYNFPKLFKLLNDAKNYRSGMVPETWTHAFISYMRNIPCYYYQPIRSALSHLKLWHLWPNTLSIPSIVSRISDLGEKTARQANSEYGKLVASIMQTRTTAVLKSTHSATKPDLSYAMSLLNQITQPSNTIESSSNMTLKTSASTSGTHITDNIFDMPKTGMLEILDDALLLLLAPSATQGASGQRLSQREQDTLHTLPISQMGVYAPAMNAMQILRNPLEDEAEAAERERTLFGNPYAKRQHTPPPSSVGRGASVDVLTTSIDEADEEASQFGDGEEGSITAQKVNDQKNGSLQRRRPRPRRRSVSPVAFGSFSDTESNASSSSQVTTSSSGVSIASSSSTLLSRVPRLSKAVMPVILVPQFMKLSWSQIHSGEFDLAKQTQEARGRSMPKLDPPNQSDIHDTLKSKDESTTLVFSSYSDVASPLGHPTLSSDRPYDQIISVLSHPYSNNSDHTESPHAETPIGIYSPEMLIDLTNESDTSSMPGVVVDLTTGTVPTVLASHSENTTSSLTTMFPAIDTVDISPQSSPSSSQELKYKLGSDLSFAFDTDADSSVLWEGLDGLDDFKHPDLDQVDLDEYNPEAPLILHGVGLLDTISNDMDLVNENESDLAYVDSVENMPLELDVSLPASPVKREFEATETTPRKAICIGTNASLPNFEIGAIGSTSSVSVEWDSSLSSWPEIRTYLHRLISRWPKEYNELETCANMDRLANTDVLTDTERRKALVYFHSVAKEFKRHVLAHYVANIIAQGSS</sequence>
<feature type="compositionally biased region" description="Basic residues" evidence="1">
    <location>
        <begin position="662"/>
        <end position="672"/>
    </location>
</feature>
<dbReference type="InterPro" id="IPR002035">
    <property type="entry name" value="VWF_A"/>
</dbReference>
<evidence type="ECO:0000313" key="4">
    <source>
        <dbReference type="EMBL" id="KAH6599446.1"/>
    </source>
</evidence>
<dbReference type="InterPro" id="IPR057413">
    <property type="entry name" value="Beta-barrel_INTS6"/>
</dbReference>
<evidence type="ECO:0000313" key="5">
    <source>
        <dbReference type="Proteomes" id="UP001648503"/>
    </source>
</evidence>
<feature type="compositionally biased region" description="Polar residues" evidence="1">
    <location>
        <begin position="648"/>
        <end position="661"/>
    </location>
</feature>
<dbReference type="InterPro" id="IPR036465">
    <property type="entry name" value="vWFA_dom_sf"/>
</dbReference>
<dbReference type="SUPFAM" id="SSF53300">
    <property type="entry name" value="vWA-like"/>
    <property type="match status" value="1"/>
</dbReference>
<dbReference type="Pfam" id="PF25462">
    <property type="entry name" value="Beta-barrel_INTS6"/>
    <property type="match status" value="1"/>
</dbReference>
<feature type="compositionally biased region" description="Low complexity" evidence="1">
    <location>
        <begin position="686"/>
        <end position="702"/>
    </location>
</feature>
<organism evidence="4 5">
    <name type="scientific">Batrachochytrium salamandrivorans</name>
    <dbReference type="NCBI Taxonomy" id="1357716"/>
    <lineage>
        <taxon>Eukaryota</taxon>
        <taxon>Fungi</taxon>
        <taxon>Fungi incertae sedis</taxon>
        <taxon>Chytridiomycota</taxon>
        <taxon>Chytridiomycota incertae sedis</taxon>
        <taxon>Chytridiomycetes</taxon>
        <taxon>Rhizophydiales</taxon>
        <taxon>Rhizophydiales incertae sedis</taxon>
        <taxon>Batrachochytrium</taxon>
    </lineage>
</organism>
<evidence type="ECO:0000259" key="2">
    <source>
        <dbReference type="Pfam" id="PF13519"/>
    </source>
</evidence>
<feature type="region of interest" description="Disordered" evidence="1">
    <location>
        <begin position="748"/>
        <end position="774"/>
    </location>
</feature>
<comment type="caution">
    <text evidence="4">The sequence shown here is derived from an EMBL/GenBank/DDBJ whole genome shotgun (WGS) entry which is preliminary data.</text>
</comment>
<feature type="compositionally biased region" description="Acidic residues" evidence="1">
    <location>
        <begin position="635"/>
        <end position="645"/>
    </location>
</feature>
<feature type="domain" description="Integrator complex subunit 6-like beta-barrel" evidence="3">
    <location>
        <begin position="252"/>
        <end position="383"/>
    </location>
</feature>
<protein>
    <recommendedName>
        <fullName evidence="6">VWFA domain-containing protein</fullName>
    </recommendedName>
</protein>
<dbReference type="PANTHER" id="PTHR12957:SF2">
    <property type="entry name" value="INTEGRATOR COMPLEX SUBUNIT 6"/>
    <property type="match status" value="1"/>
</dbReference>
<proteinExistence type="predicted"/>
<feature type="domain" description="VWFA" evidence="2">
    <location>
        <begin position="4"/>
        <end position="130"/>
    </location>
</feature>
<dbReference type="Proteomes" id="UP001648503">
    <property type="component" value="Unassembled WGS sequence"/>
</dbReference>
<feature type="region of interest" description="Disordered" evidence="1">
    <location>
        <begin position="599"/>
        <end position="621"/>
    </location>
</feature>
<dbReference type="InterPro" id="IPR051113">
    <property type="entry name" value="Integrator_subunit6"/>
</dbReference>
<reference evidence="4 5" key="1">
    <citation type="submission" date="2021-02" db="EMBL/GenBank/DDBJ databases">
        <title>Variation within the Batrachochytrium salamandrivorans European outbreak.</title>
        <authorList>
            <person name="Kelly M."/>
            <person name="Pasmans F."/>
            <person name="Shea T.P."/>
            <person name="Munoz J.F."/>
            <person name="Carranza S."/>
            <person name="Cuomo C.A."/>
            <person name="Martel A."/>
        </authorList>
    </citation>
    <scope>NUCLEOTIDE SEQUENCE [LARGE SCALE GENOMIC DNA]</scope>
    <source>
        <strain evidence="4 5">AMFP18/2</strain>
    </source>
</reference>
<name>A0ABQ8FJQ2_9FUNG</name>
<dbReference type="PANTHER" id="PTHR12957">
    <property type="entry name" value="DEAD/H BOX POLYPEPTIDE 26/DICE1-RELATED"/>
    <property type="match status" value="1"/>
</dbReference>
<dbReference type="Gene3D" id="3.40.50.410">
    <property type="entry name" value="von Willebrand factor, type A domain"/>
    <property type="match status" value="1"/>
</dbReference>
<feature type="region of interest" description="Disordered" evidence="1">
    <location>
        <begin position="635"/>
        <end position="702"/>
    </location>
</feature>